<evidence type="ECO:0000313" key="1">
    <source>
        <dbReference type="EMBL" id="MBK1784821.1"/>
    </source>
</evidence>
<accession>A0A934QQD8</accession>
<protein>
    <submittedName>
        <fullName evidence="1">Uncharacterized protein</fullName>
    </submittedName>
</protein>
<dbReference type="EMBL" id="JAENJH010000002">
    <property type="protein sequence ID" value="MBK1784821.1"/>
    <property type="molecule type" value="Genomic_DNA"/>
</dbReference>
<evidence type="ECO:0000313" key="2">
    <source>
        <dbReference type="Proteomes" id="UP000635245"/>
    </source>
</evidence>
<organism evidence="1 2">
    <name type="scientific">Prauserella cavernicola</name>
    <dbReference type="NCBI Taxonomy" id="2800127"/>
    <lineage>
        <taxon>Bacteria</taxon>
        <taxon>Bacillati</taxon>
        <taxon>Actinomycetota</taxon>
        <taxon>Actinomycetes</taxon>
        <taxon>Pseudonocardiales</taxon>
        <taxon>Pseudonocardiaceae</taxon>
        <taxon>Prauserella</taxon>
    </lineage>
</organism>
<dbReference type="RefSeq" id="WP_200317498.1">
    <property type="nucleotide sequence ID" value="NZ_JAENJH010000002.1"/>
</dbReference>
<sequence>MTCSPETTVEDVLGKLIERGFNFVHPRDDRGEIITVVGVRAHGNVVDVVRLDGEDDVLAMRMPGEEPDILAPASVLWQRAGAMTTVVDDLLGLGDDDYAEPVRTESRGCWVPGGFGRAKWLAATA</sequence>
<proteinExistence type="predicted"/>
<dbReference type="AlphaFoldDB" id="A0A934QQD8"/>
<reference evidence="1" key="1">
    <citation type="submission" date="2020-12" db="EMBL/GenBank/DDBJ databases">
        <title>Prauserella sp. ASG 168, a novel actinomycete isolated from cave rock.</title>
        <authorList>
            <person name="Suriyachadkun C."/>
        </authorList>
    </citation>
    <scope>NUCLEOTIDE SEQUENCE</scope>
    <source>
        <strain evidence="1">ASG 168</strain>
    </source>
</reference>
<gene>
    <name evidence="1" type="ORF">JHE00_10830</name>
</gene>
<comment type="caution">
    <text evidence="1">The sequence shown here is derived from an EMBL/GenBank/DDBJ whole genome shotgun (WGS) entry which is preliminary data.</text>
</comment>
<dbReference type="Proteomes" id="UP000635245">
    <property type="component" value="Unassembled WGS sequence"/>
</dbReference>
<keyword evidence="2" id="KW-1185">Reference proteome</keyword>
<name>A0A934QQD8_9PSEU</name>